<accession>A0A9W6XNX2</accession>
<reference evidence="2" key="1">
    <citation type="submission" date="2023-04" db="EMBL/GenBank/DDBJ databases">
        <title>Phytophthora fragariaefolia NBRC 109709.</title>
        <authorList>
            <person name="Ichikawa N."/>
            <person name="Sato H."/>
            <person name="Tonouchi N."/>
        </authorList>
    </citation>
    <scope>NUCLEOTIDE SEQUENCE</scope>
    <source>
        <strain evidence="2">NBRC 109709</strain>
    </source>
</reference>
<dbReference type="AlphaFoldDB" id="A0A9W6XNX2"/>
<protein>
    <submittedName>
        <fullName evidence="2">Unnamed protein product</fullName>
    </submittedName>
</protein>
<gene>
    <name evidence="2" type="ORF">Pfra01_001374700</name>
</gene>
<proteinExistence type="predicted"/>
<dbReference type="OrthoDB" id="162969at2759"/>
<evidence type="ECO:0000313" key="2">
    <source>
        <dbReference type="EMBL" id="GMF42259.1"/>
    </source>
</evidence>
<feature type="region of interest" description="Disordered" evidence="1">
    <location>
        <begin position="14"/>
        <end position="56"/>
    </location>
</feature>
<name>A0A9W6XNX2_9STRA</name>
<keyword evidence="3" id="KW-1185">Reference proteome</keyword>
<sequence>MLQGVRVSDYLEIDSEVEDNEIPEAGNEASAVREADDTGANDEHDDDRNDPPPVPASIALAYCMELSSLYSSVKGIQSVSKKCCRP</sequence>
<dbReference type="EMBL" id="BSXT01001416">
    <property type="protein sequence ID" value="GMF42259.1"/>
    <property type="molecule type" value="Genomic_DNA"/>
</dbReference>
<organism evidence="2 3">
    <name type="scientific">Phytophthora fragariaefolia</name>
    <dbReference type="NCBI Taxonomy" id="1490495"/>
    <lineage>
        <taxon>Eukaryota</taxon>
        <taxon>Sar</taxon>
        <taxon>Stramenopiles</taxon>
        <taxon>Oomycota</taxon>
        <taxon>Peronosporomycetes</taxon>
        <taxon>Peronosporales</taxon>
        <taxon>Peronosporaceae</taxon>
        <taxon>Phytophthora</taxon>
    </lineage>
</organism>
<dbReference type="Proteomes" id="UP001165121">
    <property type="component" value="Unassembled WGS sequence"/>
</dbReference>
<evidence type="ECO:0000256" key="1">
    <source>
        <dbReference type="SAM" id="MobiDB-lite"/>
    </source>
</evidence>
<evidence type="ECO:0000313" key="3">
    <source>
        <dbReference type="Proteomes" id="UP001165121"/>
    </source>
</evidence>
<comment type="caution">
    <text evidence="2">The sequence shown here is derived from an EMBL/GenBank/DDBJ whole genome shotgun (WGS) entry which is preliminary data.</text>
</comment>